<evidence type="ECO:0000259" key="7">
    <source>
        <dbReference type="Pfam" id="PF01292"/>
    </source>
</evidence>
<dbReference type="GO" id="GO:0005886">
    <property type="term" value="C:plasma membrane"/>
    <property type="evidence" value="ECO:0007669"/>
    <property type="project" value="UniProtKB-SubCell"/>
</dbReference>
<comment type="caution">
    <text evidence="8">The sequence shown here is derived from an EMBL/GenBank/DDBJ whole genome shotgun (WGS) entry which is preliminary data.</text>
</comment>
<dbReference type="InterPro" id="IPR011577">
    <property type="entry name" value="Cyt_b561_bac/Ni-Hgenase"/>
</dbReference>
<evidence type="ECO:0000256" key="1">
    <source>
        <dbReference type="ARBA" id="ARBA00004651"/>
    </source>
</evidence>
<feature type="transmembrane region" description="Helical" evidence="6">
    <location>
        <begin position="16"/>
        <end position="37"/>
    </location>
</feature>
<feature type="transmembrane region" description="Helical" evidence="6">
    <location>
        <begin position="187"/>
        <end position="206"/>
    </location>
</feature>
<dbReference type="GO" id="GO:0020037">
    <property type="term" value="F:heme binding"/>
    <property type="evidence" value="ECO:0007669"/>
    <property type="project" value="TreeGrafter"/>
</dbReference>
<keyword evidence="4 6" id="KW-1133">Transmembrane helix</keyword>
<dbReference type="InterPro" id="IPR051542">
    <property type="entry name" value="Hydrogenase_cytochrome"/>
</dbReference>
<dbReference type="RefSeq" id="WP_188550461.1">
    <property type="nucleotide sequence ID" value="NZ_BMFY01000006.1"/>
</dbReference>
<reference evidence="8" key="2">
    <citation type="submission" date="2020-09" db="EMBL/GenBank/DDBJ databases">
        <authorList>
            <person name="Sun Q."/>
            <person name="Zhou Y."/>
        </authorList>
    </citation>
    <scope>NUCLEOTIDE SEQUENCE</scope>
    <source>
        <strain evidence="8">CGMCC 1.12785</strain>
    </source>
</reference>
<feature type="transmembrane region" description="Helical" evidence="6">
    <location>
        <begin position="271"/>
        <end position="291"/>
    </location>
</feature>
<evidence type="ECO:0000313" key="8">
    <source>
        <dbReference type="EMBL" id="GGA14378.1"/>
    </source>
</evidence>
<organism evidence="8 9">
    <name type="scientific">Sediminivirga luteola</name>
    <dbReference type="NCBI Taxonomy" id="1774748"/>
    <lineage>
        <taxon>Bacteria</taxon>
        <taxon>Bacillati</taxon>
        <taxon>Actinomycetota</taxon>
        <taxon>Actinomycetes</taxon>
        <taxon>Micrococcales</taxon>
        <taxon>Brevibacteriaceae</taxon>
        <taxon>Sediminivirga</taxon>
    </lineage>
</organism>
<evidence type="ECO:0000313" key="9">
    <source>
        <dbReference type="Proteomes" id="UP000616114"/>
    </source>
</evidence>
<evidence type="ECO:0000256" key="6">
    <source>
        <dbReference type="SAM" id="Phobius"/>
    </source>
</evidence>
<evidence type="ECO:0000256" key="5">
    <source>
        <dbReference type="ARBA" id="ARBA00023136"/>
    </source>
</evidence>
<feature type="transmembrane region" description="Helical" evidence="6">
    <location>
        <begin position="70"/>
        <end position="89"/>
    </location>
</feature>
<dbReference type="AlphaFoldDB" id="A0A8J2TY46"/>
<feature type="transmembrane region" description="Helical" evidence="6">
    <location>
        <begin position="227"/>
        <end position="251"/>
    </location>
</feature>
<keyword evidence="2" id="KW-1003">Cell membrane</keyword>
<dbReference type="Gene3D" id="1.20.950.20">
    <property type="entry name" value="Transmembrane di-heme cytochromes, Chain C"/>
    <property type="match status" value="1"/>
</dbReference>
<evidence type="ECO:0000256" key="4">
    <source>
        <dbReference type="ARBA" id="ARBA00022989"/>
    </source>
</evidence>
<proteinExistence type="predicted"/>
<gene>
    <name evidence="8" type="ORF">GCM10011333_16600</name>
</gene>
<dbReference type="EMBL" id="BMFY01000006">
    <property type="protein sequence ID" value="GGA14378.1"/>
    <property type="molecule type" value="Genomic_DNA"/>
</dbReference>
<feature type="transmembrane region" description="Helical" evidence="6">
    <location>
        <begin position="120"/>
        <end position="143"/>
    </location>
</feature>
<comment type="subcellular location">
    <subcellularLocation>
        <location evidence="1">Cell membrane</location>
        <topology evidence="1">Multi-pass membrane protein</topology>
    </subcellularLocation>
</comment>
<keyword evidence="5 6" id="KW-0472">Membrane</keyword>
<accession>A0A8J2TY46</accession>
<dbReference type="Pfam" id="PF01292">
    <property type="entry name" value="Ni_hydr_CYTB"/>
    <property type="match status" value="1"/>
</dbReference>
<dbReference type="PANTHER" id="PTHR30485">
    <property type="entry name" value="NI/FE-HYDROGENASE 1 B-TYPE CYTOCHROME SUBUNIT"/>
    <property type="match status" value="1"/>
</dbReference>
<protein>
    <recommendedName>
        <fullName evidence="7">Cytochrome b561 bacterial/Ni-hydrogenase domain-containing protein</fullName>
    </recommendedName>
</protein>
<sequence length="309" mass="35104">MSTKTTTSKDSRWRPLIWILPASVILLGLAVLGAQWLRGMDGVQAWMERYPGATPLPEASPEGFPAWLGWQHFLNAFLMVLIIRTGWLVRTTARPKANWTRNNKGPIKTKRPPKKISMDLWLHYVLDVLWILNGVIFVILLIVSGRWVRVVPTSWEVFPNAASAALQYLSLNWPHEDSWVNYNSLQVLTYFVVIFIASPLAAITGLRMSNIWPEQAKRLNKAYPVELARAIHFPVMLFFVLFIVVHVTLVFTTGALQNLNYMYAAQNSASSWLGFWMFAASLVVMVAGWFLSRPIFTSPIANTFGRVSR</sequence>
<name>A0A8J2TY46_9MICO</name>
<dbReference type="PANTHER" id="PTHR30485:SF1">
    <property type="entry name" value="CYTOCHROME YDHU-RELATED"/>
    <property type="match status" value="1"/>
</dbReference>
<dbReference type="Proteomes" id="UP000616114">
    <property type="component" value="Unassembled WGS sequence"/>
</dbReference>
<dbReference type="SUPFAM" id="SSF81342">
    <property type="entry name" value="Transmembrane di-heme cytochromes"/>
    <property type="match status" value="1"/>
</dbReference>
<keyword evidence="3 6" id="KW-0812">Transmembrane</keyword>
<evidence type="ECO:0000256" key="3">
    <source>
        <dbReference type="ARBA" id="ARBA00022692"/>
    </source>
</evidence>
<dbReference type="GO" id="GO:0022904">
    <property type="term" value="P:respiratory electron transport chain"/>
    <property type="evidence" value="ECO:0007669"/>
    <property type="project" value="InterPro"/>
</dbReference>
<feature type="domain" description="Cytochrome b561 bacterial/Ni-hydrogenase" evidence="7">
    <location>
        <begin position="65"/>
        <end position="257"/>
    </location>
</feature>
<evidence type="ECO:0000256" key="2">
    <source>
        <dbReference type="ARBA" id="ARBA00022475"/>
    </source>
</evidence>
<dbReference type="InterPro" id="IPR016174">
    <property type="entry name" value="Di-haem_cyt_TM"/>
</dbReference>
<keyword evidence="9" id="KW-1185">Reference proteome</keyword>
<reference evidence="8" key="1">
    <citation type="journal article" date="2014" name="Int. J. Syst. Evol. Microbiol.">
        <title>Complete genome sequence of Corynebacterium casei LMG S-19264T (=DSM 44701T), isolated from a smear-ripened cheese.</title>
        <authorList>
            <consortium name="US DOE Joint Genome Institute (JGI-PGF)"/>
            <person name="Walter F."/>
            <person name="Albersmeier A."/>
            <person name="Kalinowski J."/>
            <person name="Ruckert C."/>
        </authorList>
    </citation>
    <scope>NUCLEOTIDE SEQUENCE</scope>
    <source>
        <strain evidence="8">CGMCC 1.12785</strain>
    </source>
</reference>
<dbReference type="GO" id="GO:0009055">
    <property type="term" value="F:electron transfer activity"/>
    <property type="evidence" value="ECO:0007669"/>
    <property type="project" value="InterPro"/>
</dbReference>